<organism evidence="2 3">
    <name type="scientific">Passalora fulva</name>
    <name type="common">Tomato leaf mold</name>
    <name type="synonym">Cladosporium fulvum</name>
    <dbReference type="NCBI Taxonomy" id="5499"/>
    <lineage>
        <taxon>Eukaryota</taxon>
        <taxon>Fungi</taxon>
        <taxon>Dikarya</taxon>
        <taxon>Ascomycota</taxon>
        <taxon>Pezizomycotina</taxon>
        <taxon>Dothideomycetes</taxon>
        <taxon>Dothideomycetidae</taxon>
        <taxon>Mycosphaerellales</taxon>
        <taxon>Mycosphaerellaceae</taxon>
        <taxon>Fulvia</taxon>
    </lineage>
</organism>
<dbReference type="RefSeq" id="XP_047766508.1">
    <property type="nucleotide sequence ID" value="XM_047908929.1"/>
</dbReference>
<evidence type="ECO:0000313" key="2">
    <source>
        <dbReference type="EMBL" id="UJO22142.1"/>
    </source>
</evidence>
<keyword evidence="3" id="KW-1185">Reference proteome</keyword>
<dbReference type="GeneID" id="71989659"/>
<dbReference type="PANTHER" id="PTHR42085:SF1">
    <property type="entry name" value="F-BOX DOMAIN-CONTAINING PROTEIN"/>
    <property type="match status" value="1"/>
</dbReference>
<evidence type="ECO:0000256" key="1">
    <source>
        <dbReference type="SAM" id="MobiDB-lite"/>
    </source>
</evidence>
<dbReference type="EMBL" id="CP090171">
    <property type="protein sequence ID" value="UJO22142.1"/>
    <property type="molecule type" value="Genomic_DNA"/>
</dbReference>
<dbReference type="Proteomes" id="UP000756132">
    <property type="component" value="Chromosome 9"/>
</dbReference>
<dbReference type="OrthoDB" id="5413827at2759"/>
<gene>
    <name evidence="2" type="ORF">CLAFUR5_09781</name>
</gene>
<feature type="region of interest" description="Disordered" evidence="1">
    <location>
        <begin position="1"/>
        <end position="34"/>
    </location>
</feature>
<proteinExistence type="predicted"/>
<evidence type="ECO:0000313" key="3">
    <source>
        <dbReference type="Proteomes" id="UP000756132"/>
    </source>
</evidence>
<accession>A0A9Q8PGU1</accession>
<dbReference type="InterPro" id="IPR038883">
    <property type="entry name" value="AN11006-like"/>
</dbReference>
<dbReference type="PANTHER" id="PTHR42085">
    <property type="entry name" value="F-BOX DOMAIN-CONTAINING PROTEIN"/>
    <property type="match status" value="1"/>
</dbReference>
<reference evidence="2" key="2">
    <citation type="journal article" date="2022" name="Microb. Genom.">
        <title>A chromosome-scale genome assembly of the tomato pathogen Cladosporium fulvum reveals a compartmentalized genome architecture and the presence of a dispensable chromosome.</title>
        <authorList>
            <person name="Zaccaron A.Z."/>
            <person name="Chen L.H."/>
            <person name="Samaras A."/>
            <person name="Stergiopoulos I."/>
        </authorList>
    </citation>
    <scope>NUCLEOTIDE SEQUENCE</scope>
    <source>
        <strain evidence="2">Race5_Kim</strain>
    </source>
</reference>
<evidence type="ECO:0008006" key="4">
    <source>
        <dbReference type="Google" id="ProtNLM"/>
    </source>
</evidence>
<reference evidence="2" key="1">
    <citation type="submission" date="2021-12" db="EMBL/GenBank/DDBJ databases">
        <authorList>
            <person name="Zaccaron A."/>
            <person name="Stergiopoulos I."/>
        </authorList>
    </citation>
    <scope>NUCLEOTIDE SEQUENCE</scope>
    <source>
        <strain evidence="2">Race5_Kim</strain>
    </source>
</reference>
<name>A0A9Q8PGU1_PASFU</name>
<sequence length="269" mass="31132">MEASVVPPTPKRGPSRGVSKARSQNSLRRKRTAKAAFAPQPDSRLLQLPAELRNTIYEYALHRPDDRIRFYRLRLPCLVFTCRQTVLETPSIFFTCNAFSLTLRETGHARIPRLLDPPAFTSLSMLRQFGAKNIPIKDVRFEKQQPLCGSRRNDTKLLLLATIVSPPTPDSSWLQITEEAWPSWKPTLDDWKLRDPDRGPTIEEVIEVGLYMRTAFRVIYKHPLVWLYVNWVYRNVRKLNEWRANGAIPGEFPIRANDRLQRIRTRAGG</sequence>
<dbReference type="AlphaFoldDB" id="A0A9Q8PGU1"/>
<protein>
    <recommendedName>
        <fullName evidence="4">F-box domain-containing protein</fullName>
    </recommendedName>
</protein>
<dbReference type="KEGG" id="ffu:CLAFUR5_09781"/>
<dbReference type="OMA" id="FPIRAND"/>